<evidence type="ECO:0000256" key="2">
    <source>
        <dbReference type="ARBA" id="ARBA00023010"/>
    </source>
</evidence>
<dbReference type="Proteomes" id="UP000663832">
    <property type="component" value="Unassembled WGS sequence"/>
</dbReference>
<dbReference type="InterPro" id="IPR000185">
    <property type="entry name" value="SecA"/>
</dbReference>
<dbReference type="EMBL" id="CAJNOI010000116">
    <property type="protein sequence ID" value="CAF1084596.1"/>
    <property type="molecule type" value="Genomic_DNA"/>
</dbReference>
<evidence type="ECO:0000256" key="3">
    <source>
        <dbReference type="SAM" id="Coils"/>
    </source>
</evidence>
<dbReference type="GO" id="GO:0005524">
    <property type="term" value="F:ATP binding"/>
    <property type="evidence" value="ECO:0007669"/>
    <property type="project" value="InterPro"/>
</dbReference>
<evidence type="ECO:0000313" key="8">
    <source>
        <dbReference type="Proteomes" id="UP000663877"/>
    </source>
</evidence>
<dbReference type="EMBL" id="CAJNOM010000170">
    <property type="protein sequence ID" value="CAF1174496.1"/>
    <property type="molecule type" value="Genomic_DNA"/>
</dbReference>
<evidence type="ECO:0000259" key="4">
    <source>
        <dbReference type="PROSITE" id="PS51196"/>
    </source>
</evidence>
<dbReference type="GO" id="GO:0006605">
    <property type="term" value="P:protein targeting"/>
    <property type="evidence" value="ECO:0007669"/>
    <property type="project" value="InterPro"/>
</dbReference>
<keyword evidence="1" id="KW-0813">Transport</keyword>
<dbReference type="PANTHER" id="PTHR30612:SF0">
    <property type="entry name" value="CHLOROPLAST PROTEIN-TRANSPORTING ATPASE"/>
    <property type="match status" value="1"/>
</dbReference>
<proteinExistence type="predicted"/>
<dbReference type="Pfam" id="PF07517">
    <property type="entry name" value="SecA_DEAD"/>
    <property type="match status" value="1"/>
</dbReference>
<dbReference type="InterPro" id="IPR036465">
    <property type="entry name" value="vWFA_dom_sf"/>
</dbReference>
<reference evidence="5" key="1">
    <citation type="submission" date="2021-02" db="EMBL/GenBank/DDBJ databases">
        <authorList>
            <person name="Nowell W R."/>
        </authorList>
    </citation>
    <scope>NUCLEOTIDE SEQUENCE</scope>
</reference>
<gene>
    <name evidence="5" type="ORF">BJG266_LOCUS20456</name>
    <name evidence="6" type="ORF">QVE165_LOCUS24312</name>
</gene>
<organism evidence="5 8">
    <name type="scientific">Adineta steineri</name>
    <dbReference type="NCBI Taxonomy" id="433720"/>
    <lineage>
        <taxon>Eukaryota</taxon>
        <taxon>Metazoa</taxon>
        <taxon>Spiralia</taxon>
        <taxon>Gnathifera</taxon>
        <taxon>Rotifera</taxon>
        <taxon>Eurotatoria</taxon>
        <taxon>Bdelloidea</taxon>
        <taxon>Adinetida</taxon>
        <taxon>Adinetidae</taxon>
        <taxon>Adineta</taxon>
    </lineage>
</organism>
<dbReference type="Gene3D" id="3.40.50.410">
    <property type="entry name" value="von Willebrand factor, type A domain"/>
    <property type="match status" value="1"/>
</dbReference>
<accession>A0A814MYR6</accession>
<comment type="caution">
    <text evidence="5">The sequence shown here is derived from an EMBL/GenBank/DDBJ whole genome shotgun (WGS) entry which is preliminary data.</text>
</comment>
<evidence type="ECO:0000256" key="1">
    <source>
        <dbReference type="ARBA" id="ARBA00022927"/>
    </source>
</evidence>
<evidence type="ECO:0000313" key="6">
    <source>
        <dbReference type="EMBL" id="CAF1174496.1"/>
    </source>
</evidence>
<feature type="domain" description="SecA family profile" evidence="4">
    <location>
        <begin position="2070"/>
        <end position="2648"/>
    </location>
</feature>
<dbReference type="PANTHER" id="PTHR30612">
    <property type="entry name" value="SECA INNER MEMBRANE COMPONENT OF SEC PROTEIN SECRETION SYSTEM"/>
    <property type="match status" value="1"/>
</dbReference>
<sequence>MQTVLIDLLEESRQQSPEFFSKEIHVLPAVNGNVEDQLKQQLQEEREIHAGKRILLIPCCLEDLHWIGVLMEFQAANRIIRAEYIDPVSGSNVIDHSLQEQLTEVYPSAVFQLKDGLKHADQNCSSVLTIENLLNAVGNNQRLSTPTSITSNPMSGTTGAGKSTTIQFLSGAKMKEVPVEISPGIYLQHVTAVGPIKNPDLKNVVSSPLQKSETRYIAPVTVQLKDVLGPHESGVITFCDAPGFGDTAGPEVDIANSIGVIEALKGTQSVKLLALSSYKSLGDRGQGIQKLAHILISMVHGIEDKLGAIYYGFTKYPEKTDIHALLLSIKADQVDRDVTLQSDIVFVKVLKDMIRKTRNGADKINPTTNSPKELIENLMDVRGIMYPGEVFRFSMSAETRASISDHIQRDKFGIICAMKHKDIDLVLYYLNDLQILNDLMKDSFIRDVYEESIRFLSESINNYSTEIKEKFNRLLASQDGLQRKDIIDYESSIKYLEHAQILKKHLGTSLLSPAALIQNIITKLNEIDRSLNEVELHTPSVTIYLDNLQMLKDSFVELKENYNSSCKKFQMRFNELVQDARDLIPDNNFKEISEILLTILQSARALEKHLHEQVQEAYSNTVKDLLKYLNSYTEKAGLVLAKVRLNSEEIETIKKYMEILRSARESAALHEHVSRYLILLKKRTTNSNDHEPLEENIKSLNEIYDEFIVKIINYFNEINVRIKQLFEKNGDQALEHIKSLVDDMDAIRTIPELESKTAGTYYQTVENISSYMRQVQADAEQLLIALDQQRGITNFKYLSRSLARLKSAEWINQISPGAYNTLMHRITEELVQYASQLQENLIKTDFSLKCPDNVPVAMEIVQKIESMRDLERSIPELDKYRKEILERFSQCTQVAFDRIQKSFNLQDKDVYEIKKQLKELEEIRRQYESLDPNRIFLKNQGYTEIDMLNDEIEAIKTKQKVQHEAKEAVEYEKQNESDRLNKIVVEYMKIFHTPKGLIENLSNEIFSRSSNNNVEAVAYLQSCGYDRIELVYEQITKLDKKYNNEIQRIQDEITELNKSLRRLESMKEEHDSVLTNRHSSSEKTSFMREKGFDSYDSLDDAVQERIQIINERGKSKQIYHFTGRMDASMANNAIVYIIQCEKVNHDSIRESVMDVNENLYKYIREYGDFLKKQINEKFNYVRNANSEGDPFLYSQDLEICLQELSSFSRFPHVFERINAAETIEKLHQEFLDYHRNLNAKMEEYKVSGKLKELKDQLIIAQALTCVDRFCVNVFAGNGFTALYKQYQGEIYKECKVAYRTVLDYLSKGDYANADIALSDTEDNPLNPRDKAQIQHDLQCSLNKLMKDTRSIVNWLDGKIEREDNRIQITQIKENIDKIRIACNKNSITELLDVNLKDNLREFESQINDILADIILRGLRSIEAFMEADSFSETEQGMETLSQVQRELAGYCTSDDVQEKSIELRKKLDTIVNDVLNRTEISDISQFSVNPPKDLLAKLKAVAARGSARFTQAYTLMLAKTRQTFSVAIEDVRKTPLNERSVKIISLNYALCFLPEDLQMQFKQQIDELNKLIEKEKEEYKQELVTSVMTVDDDEHGIIKIRHLAEQYSKQNMPDFLKSLREECIKKLHMYRTNVQKSLDEQNIQSAIDITNKIIKYEEHLGAYISDTKAISENTRVLIIKRLSNYCDTLSSISSIEQTSTLEKAFTDTIICLELSVTLSTRTEEFFPNETMQNIQNAFEIVSQYLIDNAEKFQNAFKDMNSIKLHETMLISRKWQTLLDTVSRCSLNHIVVQNFSKEMKKIVSYKSMISELERKIDHLKNQLNVEFITDETIRFEGKRDDFFNNLRITLSILKNIDTKFKGVLLLPIDIDTFEKNIKEKIEKIKSQLMVKASKNELSSRDADDFRMYYNHLVSFDKYIHFSELNIKQILDDSQEKIFEKIRPLKEEIRESFNDVSVLSGALIKIKFFAENLSMFEKYINDEIDDVLKHYKQSQGPTGIACLSVELEKTDIGARLISEHSSLSGEDWRRRREKMQKQDDLDYLIGKLTGTHLATGSLRLRYCTFKKKYDELVAIFLKLLTQNNKKEPDLEVLISEIKRLTGTVAKTSNSVTWTQNFKDDIPILLAYIFAIWTLKNTQHYNTMRGIDESKSYLLMPHVGQVIAIFRLLGLGYEKKVKIPVIGKTVLKRISEDLANNLVEVGTGEGKSVILAITACVFALTGVDVSCSCYSEVLSTRDKNDFASVFRALGIEERIEYGTFNKLCEQLLNEQCNVREKVCDMIVTNKTKLDNTSKSSCRRSKVLLIDEVDVFLSDKYYGGMYTPSVYLKDPSIKALLDSIWQNKTLQSLNSVKALPTYKACVAKYSNWIFLFDEAIKDMLAALQSYQSSTYIVQNDKIVYVEGESIVDNVVRGYDTVWAYYHENEKDNISYNSLNENVGILIYCGTFSYAEMPHDFAYIGGVTGTLTTLAEVEKKILKDVYVIDKMTYMPSVFGSTNRSYNSMTDVRVVLDETEYFMEIFGEIQRICNELSTRKQEVQIIMEKVSVKERELCVKRAATVGKVTLLTRAFGRGTDFICRNQQLLQNDGIHVLQTFFSEELSEEYQIMGRGARQGDKGSYRMILLGKDLEWVLGPSWKEDLPRVMGDKLYDTLSRARSARYESKCGAKELGITQCKAEHKASKEFMSAVVKGEISFIKKFLAKQNQGANIIADSSRTVLLMDATASMSSLLSAAKETVCTMFERASIVLAEKKLPNDAFQMQFVIYRDYDCKEDGILQSSSWETKPSNLRNFMTNVTAMGGGDYEEAIEIALWHAVQQSEQPEELSQVILIGDAPAKDTLAINRDRIATGGDAYWSKTKYKMPTHYIAELQKLKIKKIPVHAFYLHAGAKENFQKISSETSGRCEPLDINSPQGAEKLTQFVTEEVLRITAGDQGDAVVALYRTKYVKKTFTS</sequence>
<feature type="coiled-coil region" evidence="3">
    <location>
        <begin position="1801"/>
        <end position="1828"/>
    </location>
</feature>
<dbReference type="GO" id="GO:0017038">
    <property type="term" value="P:protein import"/>
    <property type="evidence" value="ECO:0007669"/>
    <property type="project" value="InterPro"/>
</dbReference>
<dbReference type="InterPro" id="IPR014018">
    <property type="entry name" value="SecA_motor_DEAD"/>
</dbReference>
<dbReference type="PROSITE" id="PS51196">
    <property type="entry name" value="SECA_MOTOR_DEAD"/>
    <property type="match status" value="1"/>
</dbReference>
<dbReference type="GO" id="GO:0006886">
    <property type="term" value="P:intracellular protein transport"/>
    <property type="evidence" value="ECO:0007669"/>
    <property type="project" value="InterPro"/>
</dbReference>
<feature type="coiled-coil region" evidence="3">
    <location>
        <begin position="1558"/>
        <end position="1585"/>
    </location>
</feature>
<feature type="coiled-coil region" evidence="3">
    <location>
        <begin position="1032"/>
        <end position="1073"/>
    </location>
</feature>
<dbReference type="Proteomes" id="UP000663877">
    <property type="component" value="Unassembled WGS sequence"/>
</dbReference>
<keyword evidence="2" id="KW-0811">Translocation</keyword>
<evidence type="ECO:0000313" key="7">
    <source>
        <dbReference type="Proteomes" id="UP000663832"/>
    </source>
</evidence>
<keyword evidence="7" id="KW-1185">Reference proteome</keyword>
<keyword evidence="3" id="KW-0175">Coiled coil</keyword>
<dbReference type="GO" id="GO:0016020">
    <property type="term" value="C:membrane"/>
    <property type="evidence" value="ECO:0007669"/>
    <property type="project" value="InterPro"/>
</dbReference>
<name>A0A814MYR6_9BILA</name>
<dbReference type="InterPro" id="IPR027417">
    <property type="entry name" value="P-loop_NTPase"/>
</dbReference>
<keyword evidence="1" id="KW-0653">Protein transport</keyword>
<dbReference type="SUPFAM" id="SSF52540">
    <property type="entry name" value="P-loop containing nucleoside triphosphate hydrolases"/>
    <property type="match status" value="2"/>
</dbReference>
<dbReference type="Gene3D" id="3.40.50.300">
    <property type="entry name" value="P-loop containing nucleotide triphosphate hydrolases"/>
    <property type="match status" value="3"/>
</dbReference>
<dbReference type="OrthoDB" id="7614088at2759"/>
<evidence type="ECO:0000313" key="5">
    <source>
        <dbReference type="EMBL" id="CAF1084596.1"/>
    </source>
</evidence>
<protein>
    <recommendedName>
        <fullName evidence="4">SecA family profile domain-containing protein</fullName>
    </recommendedName>
</protein>
<dbReference type="InterPro" id="IPR011115">
    <property type="entry name" value="SecA_DEAD"/>
</dbReference>